<protein>
    <submittedName>
        <fullName evidence="4">Putative 3-oxoacyl-[acyl-carrier-protein] synthase 3</fullName>
    </submittedName>
</protein>
<feature type="domain" description="Beta-ketoacyl-[acyl-carrier-protein] synthase III C-terminal" evidence="3">
    <location>
        <begin position="249"/>
        <end position="312"/>
    </location>
</feature>
<dbReference type="SUPFAM" id="SSF53901">
    <property type="entry name" value="Thiolase-like"/>
    <property type="match status" value="2"/>
</dbReference>
<dbReference type="GO" id="GO:0004315">
    <property type="term" value="F:3-oxoacyl-[acyl-carrier-protein] synthase activity"/>
    <property type="evidence" value="ECO:0007669"/>
    <property type="project" value="InterPro"/>
</dbReference>
<dbReference type="PANTHER" id="PTHR34069">
    <property type="entry name" value="3-OXOACYL-[ACYL-CARRIER-PROTEIN] SYNTHASE 3"/>
    <property type="match status" value="1"/>
</dbReference>
<dbReference type="STRING" id="1247726.MIM_c33670"/>
<keyword evidence="1" id="KW-0808">Transferase</keyword>
<dbReference type="InterPro" id="IPR016039">
    <property type="entry name" value="Thiolase-like"/>
</dbReference>
<dbReference type="EMBL" id="CP003915">
    <property type="protein sequence ID" value="AHG65428.1"/>
    <property type="molecule type" value="Genomic_DNA"/>
</dbReference>
<dbReference type="AlphaFoldDB" id="W0PKA8"/>
<dbReference type="eggNOG" id="COG0332">
    <property type="taxonomic scope" value="Bacteria"/>
</dbReference>
<dbReference type="Gene3D" id="3.40.47.10">
    <property type="match status" value="2"/>
</dbReference>
<evidence type="ECO:0000256" key="1">
    <source>
        <dbReference type="ARBA" id="ARBA00022679"/>
    </source>
</evidence>
<evidence type="ECO:0000313" key="5">
    <source>
        <dbReference type="Proteomes" id="UP000019095"/>
    </source>
</evidence>
<dbReference type="Proteomes" id="UP000019095">
    <property type="component" value="Chromosome"/>
</dbReference>
<dbReference type="KEGG" id="amim:MIM_c33670"/>
<proteinExistence type="predicted"/>
<accession>W0PKA8</accession>
<gene>
    <name evidence="4" type="ORF">MIM_c33670</name>
</gene>
<dbReference type="GO" id="GO:0006633">
    <property type="term" value="P:fatty acid biosynthetic process"/>
    <property type="evidence" value="ECO:0007669"/>
    <property type="project" value="InterPro"/>
</dbReference>
<dbReference type="RefSeq" id="WP_025374108.1">
    <property type="nucleotide sequence ID" value="NZ_CP003915.1"/>
</dbReference>
<dbReference type="Pfam" id="PF08541">
    <property type="entry name" value="ACP_syn_III_C"/>
    <property type="match status" value="1"/>
</dbReference>
<dbReference type="GO" id="GO:0044550">
    <property type="term" value="P:secondary metabolite biosynthetic process"/>
    <property type="evidence" value="ECO:0007669"/>
    <property type="project" value="TreeGrafter"/>
</dbReference>
<evidence type="ECO:0000256" key="2">
    <source>
        <dbReference type="ARBA" id="ARBA00023315"/>
    </source>
</evidence>
<dbReference type="OrthoDB" id="9815506at2"/>
<dbReference type="PATRIC" id="fig|1247726.3.peg.3723"/>
<name>W0PKA8_ADVMD</name>
<keyword evidence="5" id="KW-1185">Reference proteome</keyword>
<evidence type="ECO:0000313" key="4">
    <source>
        <dbReference type="EMBL" id="AHG65428.1"/>
    </source>
</evidence>
<evidence type="ECO:0000259" key="3">
    <source>
        <dbReference type="Pfam" id="PF08541"/>
    </source>
</evidence>
<dbReference type="PANTHER" id="PTHR34069:SF2">
    <property type="entry name" value="BETA-KETOACYL-[ACYL-CARRIER-PROTEIN] SYNTHASE III"/>
    <property type="match status" value="1"/>
</dbReference>
<reference evidence="4 5" key="1">
    <citation type="journal article" date="2014" name="Microbiology">
        <title>Unravelling the complete genome sequence of Advenella mimigardefordensis strain DPN7T and novel insights in the catabolism of the xenobiotic polythioester precursor 3,3'-dithiodipropionate.</title>
        <authorList>
            <person name="Wubbeler J.H."/>
            <person name="Hiessl S."/>
            <person name="Schuldes J."/>
            <person name="Thurmer A."/>
            <person name="Daniel R."/>
            <person name="Steinbuchel A."/>
        </authorList>
    </citation>
    <scope>NUCLEOTIDE SEQUENCE [LARGE SCALE GENOMIC DNA]</scope>
    <source>
        <strain evidence="5">DSM 17166 / LMG 22922 / DPN7</strain>
    </source>
</reference>
<keyword evidence="2" id="KW-0012">Acyltransferase</keyword>
<dbReference type="InterPro" id="IPR013747">
    <property type="entry name" value="ACP_syn_III_C"/>
</dbReference>
<organism evidence="4 5">
    <name type="scientific">Advenella mimigardefordensis (strain DSM 17166 / LMG 22922 / DPN7)</name>
    <dbReference type="NCBI Taxonomy" id="1247726"/>
    <lineage>
        <taxon>Bacteria</taxon>
        <taxon>Pseudomonadati</taxon>
        <taxon>Pseudomonadota</taxon>
        <taxon>Betaproteobacteria</taxon>
        <taxon>Burkholderiales</taxon>
        <taxon>Alcaligenaceae</taxon>
    </lineage>
</organism>
<sequence length="314" mass="33751">MGMMPFWISEIASVIPDARIAPPTGSDDQNRSGYISVAVEKQRVGGELAHDAVINLVATVGSKSVSRVEAIFHASVIDQGMGVFWNPGYALQNHAGAEKANALSLRQGCNGLMLALIQAGRLSQHGKQSLIAGSDCFEIPGFNRFVSDYGIMYGDGATACIVGSTTGRFKVIDIVEISSPKLAPLHDGRGFPTGDVRSAKRRYLERNGKDCLTRFTRKAMDQLSSKAKEYKVERILFPNLGKELLETNYYPAFDCAEERSAGELGKRIGHLGTADQLVALDSLHRSGEICAGKRLLLVGAGSGFSWSGIVVEVA</sequence>
<dbReference type="HOGENOM" id="CLU_039592_2_0_4"/>